<dbReference type="EMBL" id="AMQN01008635">
    <property type="status" value="NOT_ANNOTATED_CDS"/>
    <property type="molecule type" value="Genomic_DNA"/>
</dbReference>
<dbReference type="AlphaFoldDB" id="R7UI76"/>
<dbReference type="EMBL" id="KB303621">
    <property type="protein sequence ID" value="ELU02942.1"/>
    <property type="molecule type" value="Genomic_DNA"/>
</dbReference>
<evidence type="ECO:0000256" key="1">
    <source>
        <dbReference type="SAM" id="MobiDB-lite"/>
    </source>
</evidence>
<keyword evidence="4" id="KW-1185">Reference proteome</keyword>
<gene>
    <name evidence="2" type="ORF">CAPTEDRAFT_197965</name>
</gene>
<dbReference type="EnsemblMetazoa" id="CapteT197965">
    <property type="protein sequence ID" value="CapteP197965"/>
    <property type="gene ID" value="CapteG197965"/>
</dbReference>
<protein>
    <submittedName>
        <fullName evidence="2 3">Uncharacterized protein</fullName>
    </submittedName>
</protein>
<evidence type="ECO:0000313" key="3">
    <source>
        <dbReference type="EnsemblMetazoa" id="CapteP197965"/>
    </source>
</evidence>
<evidence type="ECO:0000313" key="2">
    <source>
        <dbReference type="EMBL" id="ELU02942.1"/>
    </source>
</evidence>
<proteinExistence type="predicted"/>
<accession>R7UI76</accession>
<evidence type="ECO:0000313" key="4">
    <source>
        <dbReference type="Proteomes" id="UP000014760"/>
    </source>
</evidence>
<dbReference type="Proteomes" id="UP000014760">
    <property type="component" value="Unassembled WGS sequence"/>
</dbReference>
<organism evidence="2">
    <name type="scientific">Capitella teleta</name>
    <name type="common">Polychaete worm</name>
    <dbReference type="NCBI Taxonomy" id="283909"/>
    <lineage>
        <taxon>Eukaryota</taxon>
        <taxon>Metazoa</taxon>
        <taxon>Spiralia</taxon>
        <taxon>Lophotrochozoa</taxon>
        <taxon>Annelida</taxon>
        <taxon>Polychaeta</taxon>
        <taxon>Sedentaria</taxon>
        <taxon>Scolecida</taxon>
        <taxon>Capitellidae</taxon>
        <taxon>Capitella</taxon>
    </lineage>
</organism>
<feature type="region of interest" description="Disordered" evidence="1">
    <location>
        <begin position="45"/>
        <end position="78"/>
    </location>
</feature>
<reference evidence="3" key="3">
    <citation type="submission" date="2015-06" db="UniProtKB">
        <authorList>
            <consortium name="EnsemblMetazoa"/>
        </authorList>
    </citation>
    <scope>IDENTIFICATION</scope>
</reference>
<dbReference type="HOGENOM" id="CLU_2186433_0_0_1"/>
<feature type="region of interest" description="Disordered" evidence="1">
    <location>
        <begin position="1"/>
        <end position="20"/>
    </location>
</feature>
<sequence>MTHEIAQNTKRGATAWQHPNANSMCIRPVLEHHPGRQQARLERHCEDGFRDSDDLTQSMRGKEEEHAGSTGVENTKSESIAEVNFDIPAAEPALSWGNTSTLAINSAYF</sequence>
<reference evidence="4" key="1">
    <citation type="submission" date="2012-12" db="EMBL/GenBank/DDBJ databases">
        <authorList>
            <person name="Hellsten U."/>
            <person name="Grimwood J."/>
            <person name="Chapman J.A."/>
            <person name="Shapiro H."/>
            <person name="Aerts A."/>
            <person name="Otillar R.P."/>
            <person name="Terry A.Y."/>
            <person name="Boore J.L."/>
            <person name="Simakov O."/>
            <person name="Marletaz F."/>
            <person name="Cho S.-J."/>
            <person name="Edsinger-Gonzales E."/>
            <person name="Havlak P."/>
            <person name="Kuo D.-H."/>
            <person name="Larsson T."/>
            <person name="Lv J."/>
            <person name="Arendt D."/>
            <person name="Savage R."/>
            <person name="Osoegawa K."/>
            <person name="de Jong P."/>
            <person name="Lindberg D.R."/>
            <person name="Seaver E.C."/>
            <person name="Weisblat D.A."/>
            <person name="Putnam N.H."/>
            <person name="Grigoriev I.V."/>
            <person name="Rokhsar D.S."/>
        </authorList>
    </citation>
    <scope>NUCLEOTIDE SEQUENCE</scope>
    <source>
        <strain evidence="4">I ESC-2004</strain>
    </source>
</reference>
<reference evidence="2 4" key="2">
    <citation type="journal article" date="2013" name="Nature">
        <title>Insights into bilaterian evolution from three spiralian genomes.</title>
        <authorList>
            <person name="Simakov O."/>
            <person name="Marletaz F."/>
            <person name="Cho S.J."/>
            <person name="Edsinger-Gonzales E."/>
            <person name="Havlak P."/>
            <person name="Hellsten U."/>
            <person name="Kuo D.H."/>
            <person name="Larsson T."/>
            <person name="Lv J."/>
            <person name="Arendt D."/>
            <person name="Savage R."/>
            <person name="Osoegawa K."/>
            <person name="de Jong P."/>
            <person name="Grimwood J."/>
            <person name="Chapman J.A."/>
            <person name="Shapiro H."/>
            <person name="Aerts A."/>
            <person name="Otillar R.P."/>
            <person name="Terry A.Y."/>
            <person name="Boore J.L."/>
            <person name="Grigoriev I.V."/>
            <person name="Lindberg D.R."/>
            <person name="Seaver E.C."/>
            <person name="Weisblat D.A."/>
            <person name="Putnam N.H."/>
            <person name="Rokhsar D.S."/>
        </authorList>
    </citation>
    <scope>NUCLEOTIDE SEQUENCE</scope>
    <source>
        <strain evidence="2 4">I ESC-2004</strain>
    </source>
</reference>
<name>R7UI76_CAPTE</name>